<dbReference type="AlphaFoldDB" id="W2VZA7"/>
<evidence type="ECO:0000256" key="1">
    <source>
        <dbReference type="SAM" id="Phobius"/>
    </source>
</evidence>
<feature type="transmembrane region" description="Helical" evidence="1">
    <location>
        <begin position="39"/>
        <end position="59"/>
    </location>
</feature>
<dbReference type="EMBL" id="ANIX01003868">
    <property type="protein sequence ID" value="ETP03506.1"/>
    <property type="molecule type" value="Genomic_DNA"/>
</dbReference>
<proteinExistence type="predicted"/>
<dbReference type="Proteomes" id="UP000018958">
    <property type="component" value="Unassembled WGS sequence"/>
</dbReference>
<keyword evidence="1" id="KW-1133">Transmembrane helix</keyword>
<name>W2VZA7_PHYNI</name>
<evidence type="ECO:0000313" key="2">
    <source>
        <dbReference type="EMBL" id="ETP03506.1"/>
    </source>
</evidence>
<keyword evidence="1" id="KW-0812">Transmembrane</keyword>
<organism evidence="2 3">
    <name type="scientific">Phytophthora nicotianae CJ01A1</name>
    <dbReference type="NCBI Taxonomy" id="1317063"/>
    <lineage>
        <taxon>Eukaryota</taxon>
        <taxon>Sar</taxon>
        <taxon>Stramenopiles</taxon>
        <taxon>Oomycota</taxon>
        <taxon>Peronosporomycetes</taxon>
        <taxon>Peronosporales</taxon>
        <taxon>Peronosporaceae</taxon>
        <taxon>Phytophthora</taxon>
    </lineage>
</organism>
<evidence type="ECO:0000313" key="3">
    <source>
        <dbReference type="Proteomes" id="UP000018958"/>
    </source>
</evidence>
<accession>W2VZA7</accession>
<gene>
    <name evidence="2" type="ORF">F441_19536</name>
</gene>
<protein>
    <submittedName>
        <fullName evidence="2">Uncharacterized protein</fullName>
    </submittedName>
</protein>
<sequence length="74" mass="8324">MPKLSERQQFLREITRLLTVFALEEEDEDDAEAVTTLNASIFFTFGLPLILVLSLEPWLAAKLSATSIQVTMIP</sequence>
<comment type="caution">
    <text evidence="2">The sequence shown here is derived from an EMBL/GenBank/DDBJ whole genome shotgun (WGS) entry which is preliminary data.</text>
</comment>
<reference evidence="2 3" key="1">
    <citation type="submission" date="2013-11" db="EMBL/GenBank/DDBJ databases">
        <title>The Genome Sequence of Phytophthora parasitica CJ01A1.</title>
        <authorList>
            <consortium name="The Broad Institute Genomics Platform"/>
            <person name="Russ C."/>
            <person name="Tyler B."/>
            <person name="Panabieres F."/>
            <person name="Shan W."/>
            <person name="Tripathy S."/>
            <person name="Grunwald N."/>
            <person name="Machado M."/>
            <person name="Johnson C.S."/>
            <person name="Walker B."/>
            <person name="Young S.K."/>
            <person name="Zeng Q."/>
            <person name="Gargeya S."/>
            <person name="Fitzgerald M."/>
            <person name="Haas B."/>
            <person name="Abouelleil A."/>
            <person name="Allen A.W."/>
            <person name="Alvarado L."/>
            <person name="Arachchi H.M."/>
            <person name="Berlin A.M."/>
            <person name="Chapman S.B."/>
            <person name="Gainer-Dewar J."/>
            <person name="Goldberg J."/>
            <person name="Griggs A."/>
            <person name="Gujja S."/>
            <person name="Hansen M."/>
            <person name="Howarth C."/>
            <person name="Imamovic A."/>
            <person name="Ireland A."/>
            <person name="Larimer J."/>
            <person name="McCowan C."/>
            <person name="Murphy C."/>
            <person name="Pearson M."/>
            <person name="Poon T.W."/>
            <person name="Priest M."/>
            <person name="Roberts A."/>
            <person name="Saif S."/>
            <person name="Shea T."/>
            <person name="Sisk P."/>
            <person name="Sykes S."/>
            <person name="Wortman J."/>
            <person name="Nusbaum C."/>
            <person name="Birren B."/>
        </authorList>
    </citation>
    <scope>NUCLEOTIDE SEQUENCE [LARGE SCALE GENOMIC DNA]</scope>
    <source>
        <strain evidence="2 3">CJ01A1</strain>
    </source>
</reference>
<keyword evidence="1" id="KW-0472">Membrane</keyword>